<dbReference type="GO" id="GO:0005829">
    <property type="term" value="C:cytosol"/>
    <property type="evidence" value="ECO:0007669"/>
    <property type="project" value="TreeGrafter"/>
</dbReference>
<dbReference type="GO" id="GO:0004303">
    <property type="term" value="F:estradiol 17-beta-dehydrogenase [NAD(P)+] activity"/>
    <property type="evidence" value="ECO:0007669"/>
    <property type="project" value="TreeGrafter"/>
</dbReference>
<dbReference type="GeneID" id="116302885"/>
<dbReference type="RefSeq" id="XP_031568140.1">
    <property type="nucleotide sequence ID" value="XM_031712280.1"/>
</dbReference>
<name>A0A6P8INQ9_ACTTE</name>
<gene>
    <name evidence="3" type="primary">LOC116302885</name>
</gene>
<dbReference type="InterPro" id="IPR020904">
    <property type="entry name" value="Sc_DH/Rdtase_CS"/>
</dbReference>
<dbReference type="Pfam" id="PF13561">
    <property type="entry name" value="adh_short_C2"/>
    <property type="match status" value="1"/>
</dbReference>
<evidence type="ECO:0000313" key="3">
    <source>
        <dbReference type="RefSeq" id="XP_031568140.1"/>
    </source>
</evidence>
<proteinExistence type="predicted"/>
<dbReference type="PROSITE" id="PS00061">
    <property type="entry name" value="ADH_SHORT"/>
    <property type="match status" value="1"/>
</dbReference>
<dbReference type="PANTHER" id="PTHR43658">
    <property type="entry name" value="SHORT-CHAIN DEHYDROGENASE/REDUCTASE"/>
    <property type="match status" value="1"/>
</dbReference>
<dbReference type="OrthoDB" id="47007at2759"/>
<sequence>MAECKGCLRYQDKVTIVTGGSKGIGEGIVREFVKAGSKVVFCARGVDVGKKLEAEVNAAGPGESMFIKCDVTKEDDLKSLVDKTVEKYGHLDCLINNAGWHPPAKTIDDTSVEDFKSLLNFNLVNYFILCKLALPHLRKTKGNIINVSSLVAQIGQANAVAYVSTKGGITSMTKALAVDEAKHGVRVNSLSPGNVWTPLWDELAHGTADFETSKREGEEAQLLGRMGTLEESGKSCLYLAADATFTTGVDLFLSGGAELNYGKKTRLDQ</sequence>
<dbReference type="KEGG" id="aten:116302885"/>
<organism evidence="2 3">
    <name type="scientific">Actinia tenebrosa</name>
    <name type="common">Australian red waratah sea anemone</name>
    <dbReference type="NCBI Taxonomy" id="6105"/>
    <lineage>
        <taxon>Eukaryota</taxon>
        <taxon>Metazoa</taxon>
        <taxon>Cnidaria</taxon>
        <taxon>Anthozoa</taxon>
        <taxon>Hexacorallia</taxon>
        <taxon>Actiniaria</taxon>
        <taxon>Actiniidae</taxon>
        <taxon>Actinia</taxon>
    </lineage>
</organism>
<protein>
    <submittedName>
        <fullName evidence="3">17-beta-hydroxysteroid dehydrogenase 14-like</fullName>
    </submittedName>
</protein>
<dbReference type="InterPro" id="IPR036291">
    <property type="entry name" value="NAD(P)-bd_dom_sf"/>
</dbReference>
<dbReference type="PANTHER" id="PTHR43658:SF8">
    <property type="entry name" value="17-BETA-HYDROXYSTEROID DEHYDROGENASE 14-RELATED"/>
    <property type="match status" value="1"/>
</dbReference>
<dbReference type="Proteomes" id="UP000515163">
    <property type="component" value="Unplaced"/>
</dbReference>
<reference evidence="3" key="1">
    <citation type="submission" date="2025-08" db="UniProtKB">
        <authorList>
            <consortium name="RefSeq"/>
        </authorList>
    </citation>
    <scope>IDENTIFICATION</scope>
    <source>
        <tissue evidence="3">Tentacle</tissue>
    </source>
</reference>
<dbReference type="GO" id="GO:0006706">
    <property type="term" value="P:steroid catabolic process"/>
    <property type="evidence" value="ECO:0007669"/>
    <property type="project" value="TreeGrafter"/>
</dbReference>
<dbReference type="InParanoid" id="A0A6P8INQ9"/>
<accession>A0A6P8INQ9</accession>
<dbReference type="Gene3D" id="3.40.50.720">
    <property type="entry name" value="NAD(P)-binding Rossmann-like Domain"/>
    <property type="match status" value="1"/>
</dbReference>
<evidence type="ECO:0000313" key="2">
    <source>
        <dbReference type="Proteomes" id="UP000515163"/>
    </source>
</evidence>
<dbReference type="SUPFAM" id="SSF51735">
    <property type="entry name" value="NAD(P)-binding Rossmann-fold domains"/>
    <property type="match status" value="1"/>
</dbReference>
<dbReference type="PRINTS" id="PR00080">
    <property type="entry name" value="SDRFAMILY"/>
</dbReference>
<dbReference type="PRINTS" id="PR00081">
    <property type="entry name" value="GDHRDH"/>
</dbReference>
<dbReference type="FunFam" id="3.40.50.720:FF:000084">
    <property type="entry name" value="Short-chain dehydrogenase reductase"/>
    <property type="match status" value="1"/>
</dbReference>
<keyword evidence="2" id="KW-1185">Reference proteome</keyword>
<keyword evidence="1" id="KW-0560">Oxidoreductase</keyword>
<dbReference type="InterPro" id="IPR002347">
    <property type="entry name" value="SDR_fam"/>
</dbReference>
<evidence type="ECO:0000256" key="1">
    <source>
        <dbReference type="ARBA" id="ARBA00023002"/>
    </source>
</evidence>
<dbReference type="AlphaFoldDB" id="A0A6P8INQ9"/>
<dbReference type="FunCoup" id="A0A6P8INQ9">
    <property type="interactions" value="287"/>
</dbReference>